<evidence type="ECO:0000313" key="2">
    <source>
        <dbReference type="EMBL" id="VBB25719.1"/>
    </source>
</evidence>
<evidence type="ECO:0000313" key="3">
    <source>
        <dbReference type="Proteomes" id="UP000276991"/>
    </source>
</evidence>
<gene>
    <name evidence="2" type="ORF">NAV_LOCUS549</name>
</gene>
<evidence type="ECO:0000256" key="1">
    <source>
        <dbReference type="SAM" id="MobiDB-lite"/>
    </source>
</evidence>
<feature type="region of interest" description="Disordered" evidence="1">
    <location>
        <begin position="475"/>
        <end position="504"/>
    </location>
</feature>
<accession>A0A498S311</accession>
<sequence length="728" mass="83173">MDDDDVVGPSGSGRYVFDTTKTNYRSGNIPEIGSTIYNTIPTGGDTFLDRSSDNERRTRSGRRTGLEITHAKSFNVSQSGSGTQLSGNEVRSGSISRRRKMKRKNEVDDKNSLYADFMRRRSYNRRSDDYYENMFRCSRNHRIKKSKSRFRLRPRRKSGVSLYDGTDSLCYYTSLSSRNMEESTEDEATPGTATSSLDISDRKKSEMERQNARLRTALTTDEKPQCFLQLPISVITEQCIRVTSTIRQSLLHSTIYIFSANEMGHCNIAQLDEMLIGAPIMNRETNETEWDKRPLNFKEDIFVKNNIIKIRRSTLFRNLQNGKEVIRNDRRTYNNLCPAEVTNAVQREIYGNMALKPQSMLNITSVYGEQRSINGNIRLIEKLIITLSSGKEPHATQRLQKQIEERIIEPENYDIPIRYVEEVLIGPRRIDISREAEINPREGLSEFMTAREPHLFEFGEVRRYSNFVLSTSQSRGGTQSDFPIQRSSSLSPVTDGQIRQTKETTPRQFSFREFKQLKSAKVTDEQEKEQIPPHKIQSVKLTEMPIIRGVNDSGVPIIDNISDSPVSTKQKKLDDSAKDGKTDLWSKKLRLLGGLRRSSRWSRFAPAKSPILPASTESIPVAFSPLKTSTPVRKHPKTAENLDERNKFSMDKYVKTSRSQSSGTGTHIRSTLDCDITLRTTNVVNVTEIPIEINGMLNDLPWCTTIRLRVKHDANEKPTFIPNRCKIS</sequence>
<feature type="region of interest" description="Disordered" evidence="1">
    <location>
        <begin position="180"/>
        <end position="211"/>
    </location>
</feature>
<keyword evidence="3" id="KW-1185">Reference proteome</keyword>
<feature type="compositionally biased region" description="Basic and acidic residues" evidence="1">
    <location>
        <begin position="199"/>
        <end position="211"/>
    </location>
</feature>
<feature type="compositionally biased region" description="Basic and acidic residues" evidence="1">
    <location>
        <begin position="47"/>
        <end position="58"/>
    </location>
</feature>
<dbReference type="OrthoDB" id="5836025at2759"/>
<feature type="compositionally biased region" description="Polar residues" evidence="1">
    <location>
        <begin position="475"/>
        <end position="499"/>
    </location>
</feature>
<feature type="region of interest" description="Disordered" evidence="1">
    <location>
        <begin position="46"/>
        <end position="106"/>
    </location>
</feature>
<proteinExistence type="predicted"/>
<organism evidence="2 3">
    <name type="scientific">Acanthocheilonema viteae</name>
    <name type="common">Filarial nematode worm</name>
    <name type="synonym">Dipetalonema viteae</name>
    <dbReference type="NCBI Taxonomy" id="6277"/>
    <lineage>
        <taxon>Eukaryota</taxon>
        <taxon>Metazoa</taxon>
        <taxon>Ecdysozoa</taxon>
        <taxon>Nematoda</taxon>
        <taxon>Chromadorea</taxon>
        <taxon>Rhabditida</taxon>
        <taxon>Spirurina</taxon>
        <taxon>Spiruromorpha</taxon>
        <taxon>Filarioidea</taxon>
        <taxon>Onchocercidae</taxon>
        <taxon>Acanthocheilonema</taxon>
    </lineage>
</organism>
<feature type="compositionally biased region" description="Polar residues" evidence="1">
    <location>
        <begin position="72"/>
        <end position="95"/>
    </location>
</feature>
<dbReference type="EMBL" id="UPTC01000035">
    <property type="protein sequence ID" value="VBB25719.1"/>
    <property type="molecule type" value="Genomic_DNA"/>
</dbReference>
<protein>
    <submittedName>
        <fullName evidence="2">Uncharacterized protein</fullName>
    </submittedName>
</protein>
<dbReference type="AlphaFoldDB" id="A0A498S311"/>
<dbReference type="Proteomes" id="UP000276991">
    <property type="component" value="Unassembled WGS sequence"/>
</dbReference>
<name>A0A498S311_ACAVI</name>
<reference evidence="2 3" key="1">
    <citation type="submission" date="2018-08" db="EMBL/GenBank/DDBJ databases">
        <authorList>
            <person name="Laetsch R D."/>
            <person name="Stevens L."/>
            <person name="Kumar S."/>
            <person name="Blaxter L. M."/>
        </authorList>
    </citation>
    <scope>NUCLEOTIDE SEQUENCE [LARGE SCALE GENOMIC DNA]</scope>
</reference>